<reference evidence="1 2" key="1">
    <citation type="submission" date="2019-05" db="EMBL/GenBank/DDBJ databases">
        <title>Another draft genome of Portunus trituberculatus and its Hox gene families provides insights of decapod evolution.</title>
        <authorList>
            <person name="Jeong J.-H."/>
            <person name="Song I."/>
            <person name="Kim S."/>
            <person name="Choi T."/>
            <person name="Kim D."/>
            <person name="Ryu S."/>
            <person name="Kim W."/>
        </authorList>
    </citation>
    <scope>NUCLEOTIDE SEQUENCE [LARGE SCALE GENOMIC DNA]</scope>
    <source>
        <tissue evidence="1">Muscle</tissue>
    </source>
</reference>
<evidence type="ECO:0000313" key="1">
    <source>
        <dbReference type="EMBL" id="MPC26496.1"/>
    </source>
</evidence>
<accession>A0A5B7DZX1</accession>
<dbReference type="Proteomes" id="UP000324222">
    <property type="component" value="Unassembled WGS sequence"/>
</dbReference>
<gene>
    <name evidence="1" type="ORF">E2C01_019637</name>
</gene>
<dbReference type="AlphaFoldDB" id="A0A5B7DZX1"/>
<sequence>MTRALARSEDVQAAARVWLEHQNSRPSSPIDEEPITLNMLQQKLLVTKNIYAVKCNSQGEEMFAKITVYSDKLLVHNYSTDEPPPNALLVSGDYFGTSAEKKSVFFDIHVDGHFEGRMIIILFKPNGSKTTAFLDTCTNSKGCTYKGLKLSSASASVHEAAVRVMEVTNEMKDTADRYIETAEDDNYIRRNIYPGLVSGTCSIYKPRNGESEYHTMSNFMVYLYHMNGARDVRGFGKVLSGLGVLRYAWDKREAVIGDCGMVLPLNNM</sequence>
<keyword evidence="2" id="KW-1185">Reference proteome</keyword>
<dbReference type="InterPro" id="IPR029000">
    <property type="entry name" value="Cyclophilin-like_dom_sf"/>
</dbReference>
<dbReference type="EMBL" id="VSRR010001606">
    <property type="protein sequence ID" value="MPC26496.1"/>
    <property type="molecule type" value="Genomic_DNA"/>
</dbReference>
<protein>
    <submittedName>
        <fullName evidence="1">Uncharacterized protein</fullName>
    </submittedName>
</protein>
<organism evidence="1 2">
    <name type="scientific">Portunus trituberculatus</name>
    <name type="common">Swimming crab</name>
    <name type="synonym">Neptunus trituberculatus</name>
    <dbReference type="NCBI Taxonomy" id="210409"/>
    <lineage>
        <taxon>Eukaryota</taxon>
        <taxon>Metazoa</taxon>
        <taxon>Ecdysozoa</taxon>
        <taxon>Arthropoda</taxon>
        <taxon>Crustacea</taxon>
        <taxon>Multicrustacea</taxon>
        <taxon>Malacostraca</taxon>
        <taxon>Eumalacostraca</taxon>
        <taxon>Eucarida</taxon>
        <taxon>Decapoda</taxon>
        <taxon>Pleocyemata</taxon>
        <taxon>Brachyura</taxon>
        <taxon>Eubrachyura</taxon>
        <taxon>Portunoidea</taxon>
        <taxon>Portunidae</taxon>
        <taxon>Portuninae</taxon>
        <taxon>Portunus</taxon>
    </lineage>
</organism>
<evidence type="ECO:0000313" key="2">
    <source>
        <dbReference type="Proteomes" id="UP000324222"/>
    </source>
</evidence>
<comment type="caution">
    <text evidence="1">The sequence shown here is derived from an EMBL/GenBank/DDBJ whole genome shotgun (WGS) entry which is preliminary data.</text>
</comment>
<dbReference type="OrthoDB" id="6373594at2759"/>
<name>A0A5B7DZX1_PORTR</name>
<dbReference type="Gene3D" id="2.40.100.10">
    <property type="entry name" value="Cyclophilin-like"/>
    <property type="match status" value="1"/>
</dbReference>
<proteinExistence type="predicted"/>